<dbReference type="InterPro" id="IPR025439">
    <property type="entry name" value="Spore_coat_CotO"/>
</dbReference>
<keyword evidence="3" id="KW-1185">Reference proteome</keyword>
<feature type="compositionally biased region" description="Basic and acidic residues" evidence="1">
    <location>
        <begin position="104"/>
        <end position="117"/>
    </location>
</feature>
<evidence type="ECO:0008006" key="4">
    <source>
        <dbReference type="Google" id="ProtNLM"/>
    </source>
</evidence>
<name>A0A2A2ID33_9BACI</name>
<evidence type="ECO:0000256" key="1">
    <source>
        <dbReference type="SAM" id="MobiDB-lite"/>
    </source>
</evidence>
<dbReference type="RefSeq" id="WP_095655846.1">
    <property type="nucleotide sequence ID" value="NZ_NPOA01000008.1"/>
</dbReference>
<organism evidence="2 3">
    <name type="scientific">Virgibacillus profundi</name>
    <dbReference type="NCBI Taxonomy" id="2024555"/>
    <lineage>
        <taxon>Bacteria</taxon>
        <taxon>Bacillati</taxon>
        <taxon>Bacillota</taxon>
        <taxon>Bacilli</taxon>
        <taxon>Bacillales</taxon>
        <taxon>Bacillaceae</taxon>
        <taxon>Virgibacillus</taxon>
    </lineage>
</organism>
<proteinExistence type="predicted"/>
<accession>A0A2A2ID33</accession>
<dbReference type="OrthoDB" id="2970540at2"/>
<evidence type="ECO:0000313" key="2">
    <source>
        <dbReference type="EMBL" id="PAV29174.1"/>
    </source>
</evidence>
<gene>
    <name evidence="2" type="ORF">CIL05_12310</name>
</gene>
<dbReference type="EMBL" id="NPOA01000008">
    <property type="protein sequence ID" value="PAV29174.1"/>
    <property type="molecule type" value="Genomic_DNA"/>
</dbReference>
<dbReference type="AlphaFoldDB" id="A0A2A2ID33"/>
<protein>
    <recommendedName>
        <fullName evidence="4">Spore coat protein CotO</fullName>
    </recommendedName>
</protein>
<dbReference type="Proteomes" id="UP000218887">
    <property type="component" value="Unassembled WGS sequence"/>
</dbReference>
<reference evidence="2 3" key="1">
    <citation type="submission" date="2017-08" db="EMBL/GenBank/DDBJ databases">
        <title>Virgibacillus indicus sp. nov. and Virgibacillus profoundi sp. nov, two moderately halophilic bacteria isolated from marine sediment by using the Microfluidic Streak Plate.</title>
        <authorList>
            <person name="Xu B."/>
            <person name="Hu B."/>
            <person name="Wang J."/>
            <person name="Zhu Y."/>
            <person name="Huang L."/>
            <person name="Du W."/>
            <person name="Huang Y."/>
        </authorList>
    </citation>
    <scope>NUCLEOTIDE SEQUENCE [LARGE SCALE GENOMIC DNA]</scope>
    <source>
        <strain evidence="2 3">IO3-P3-H5</strain>
    </source>
</reference>
<dbReference type="Pfam" id="PF14153">
    <property type="entry name" value="Spore_coat_CotO"/>
    <property type="match status" value="1"/>
</dbReference>
<comment type="caution">
    <text evidence="2">The sequence shown here is derived from an EMBL/GenBank/DDBJ whole genome shotgun (WGS) entry which is preliminary data.</text>
</comment>
<feature type="compositionally biased region" description="Polar residues" evidence="1">
    <location>
        <begin position="40"/>
        <end position="50"/>
    </location>
</feature>
<sequence>MGKKKIAREPLLYIHQPTNQTPKAPMQYNYVTPKKRSEPEQQQGDTSTGSAPKRPVKRNAYYKELNRTENSEDNNEVDDREDPEDSNEQNYQYDTDGQDEPEAALDKDKPSTHGESIKFKDMTLEEKVAYFVNKPSYTPKMRCEVKTEEKTYRGIITDYKENDVFIRVGKRSTSTQIPMDKISNIRMLGF</sequence>
<feature type="region of interest" description="Disordered" evidence="1">
    <location>
        <begin position="1"/>
        <end position="117"/>
    </location>
</feature>
<evidence type="ECO:0000313" key="3">
    <source>
        <dbReference type="Proteomes" id="UP000218887"/>
    </source>
</evidence>
<feature type="compositionally biased region" description="Acidic residues" evidence="1">
    <location>
        <begin position="71"/>
        <end position="87"/>
    </location>
</feature>